<keyword evidence="2" id="KW-0378">Hydrolase</keyword>
<keyword evidence="3" id="KW-1185">Reference proteome</keyword>
<keyword evidence="2" id="KW-0255">Endonuclease</keyword>
<evidence type="ECO:0000313" key="3">
    <source>
        <dbReference type="Proteomes" id="UP000321222"/>
    </source>
</evidence>
<evidence type="ECO:0000313" key="2">
    <source>
        <dbReference type="EMBL" id="QEE50694.1"/>
    </source>
</evidence>
<feature type="domain" description="HNH" evidence="1">
    <location>
        <begin position="104"/>
        <end position="147"/>
    </location>
</feature>
<dbReference type="AlphaFoldDB" id="A0A5B9FUV8"/>
<dbReference type="GO" id="GO:0004519">
    <property type="term" value="F:endonuclease activity"/>
    <property type="evidence" value="ECO:0007669"/>
    <property type="project" value="UniProtKB-KW"/>
</dbReference>
<dbReference type="EMBL" id="CP042831">
    <property type="protein sequence ID" value="QEE50694.1"/>
    <property type="molecule type" value="Genomic_DNA"/>
</dbReference>
<organism evidence="2 3">
    <name type="scientific">Flavobacterium alkalisoli</name>
    <dbReference type="NCBI Taxonomy" id="2602769"/>
    <lineage>
        <taxon>Bacteria</taxon>
        <taxon>Pseudomonadati</taxon>
        <taxon>Bacteroidota</taxon>
        <taxon>Flavobacteriia</taxon>
        <taxon>Flavobacteriales</taxon>
        <taxon>Flavobacteriaceae</taxon>
        <taxon>Flavobacterium</taxon>
    </lineage>
</organism>
<dbReference type="KEGG" id="fak:FUA48_14240"/>
<dbReference type="Pfam" id="PF01844">
    <property type="entry name" value="HNH"/>
    <property type="match status" value="1"/>
</dbReference>
<dbReference type="InterPro" id="IPR002711">
    <property type="entry name" value="HNH"/>
</dbReference>
<evidence type="ECO:0000259" key="1">
    <source>
        <dbReference type="Pfam" id="PF01844"/>
    </source>
</evidence>
<sequence length="285" mass="32897">MKQLEPTTRDHYQFHCDVIASTRFRQNDPEFQNRLNALGAELSTLFIQYAENFATNDLTTTLPRVTTNIEKADLISLYKFDRKLIQELKKEITTTATGRIISTCQNCTINSANTFDHILPKEVYSEFSVNPLNLFPTCSECNSYKNSQWQNAGIPYFLNLYLNNLPTVQYLFVDLNFNGNNVTTNFRLEPHISIAPQLWQIINSHYTRLHLLRRFVSEVDRVIPKLVAQIKASLAHSNLNYTEIQQIVISQINEQKLSYGENFWEAILGLTLINHPDFLAFVNAN</sequence>
<keyword evidence="2" id="KW-0540">Nuclease</keyword>
<reference evidence="2 3" key="1">
    <citation type="submission" date="2019-08" db="EMBL/GenBank/DDBJ databases">
        <title>Flavobacterium alkalisoli sp. nov., isolated from rhizosphere soil of Suaeda salsa.</title>
        <authorList>
            <person name="Sun J.-Q."/>
            <person name="Xu L."/>
        </authorList>
    </citation>
    <scope>NUCLEOTIDE SEQUENCE [LARGE SCALE GENOMIC DNA]</scope>
    <source>
        <strain evidence="2 3">XS-5</strain>
    </source>
</reference>
<dbReference type="GO" id="GO:0008270">
    <property type="term" value="F:zinc ion binding"/>
    <property type="evidence" value="ECO:0007669"/>
    <property type="project" value="InterPro"/>
</dbReference>
<dbReference type="OrthoDB" id="9816185at2"/>
<name>A0A5B9FUV8_9FLAO</name>
<dbReference type="GO" id="GO:0003676">
    <property type="term" value="F:nucleic acid binding"/>
    <property type="evidence" value="ECO:0007669"/>
    <property type="project" value="InterPro"/>
</dbReference>
<proteinExistence type="predicted"/>
<protein>
    <submittedName>
        <fullName evidence="2">HNH endonuclease</fullName>
    </submittedName>
</protein>
<dbReference type="Gene3D" id="1.10.30.50">
    <property type="match status" value="1"/>
</dbReference>
<dbReference type="RefSeq" id="WP_147584147.1">
    <property type="nucleotide sequence ID" value="NZ_CP042831.1"/>
</dbReference>
<accession>A0A5B9FUV8</accession>
<dbReference type="Proteomes" id="UP000321222">
    <property type="component" value="Chromosome"/>
</dbReference>
<gene>
    <name evidence="2" type="ORF">FUA48_14240</name>
</gene>